<dbReference type="PANTHER" id="PTHR35193:SF5">
    <property type="entry name" value="FLOCCULATION PROTEIN FLO11"/>
    <property type="match status" value="1"/>
</dbReference>
<feature type="non-terminal residue" evidence="2">
    <location>
        <position position="487"/>
    </location>
</feature>
<organism evidence="2 3">
    <name type="scientific">Adineta steineri</name>
    <dbReference type="NCBI Taxonomy" id="433720"/>
    <lineage>
        <taxon>Eukaryota</taxon>
        <taxon>Metazoa</taxon>
        <taxon>Spiralia</taxon>
        <taxon>Gnathifera</taxon>
        <taxon>Rotifera</taxon>
        <taxon>Eurotatoria</taxon>
        <taxon>Bdelloidea</taxon>
        <taxon>Adinetida</taxon>
        <taxon>Adinetidae</taxon>
        <taxon>Adineta</taxon>
    </lineage>
</organism>
<dbReference type="AlphaFoldDB" id="A0A820BHG4"/>
<dbReference type="Proteomes" id="UP000663844">
    <property type="component" value="Unassembled WGS sequence"/>
</dbReference>
<dbReference type="EMBL" id="CAJOAZ010009675">
    <property type="protein sequence ID" value="CAF4207856.1"/>
    <property type="molecule type" value="Genomic_DNA"/>
</dbReference>
<evidence type="ECO:0000313" key="2">
    <source>
        <dbReference type="EMBL" id="CAF4207856.1"/>
    </source>
</evidence>
<protein>
    <submittedName>
        <fullName evidence="2">Uncharacterized protein</fullName>
    </submittedName>
</protein>
<proteinExistence type="predicted"/>
<sequence>TTPLTELLATETNEPAHTTTSEAISTATYTTESTITTTTLATATETIESPTTTTSTTTATATDITESTTTTITLPAASGTMESTTTITSTTTASDTITSSTTTTSSSTTTALFTTTTSITTTTVTTSTTTSSSSTTTSSSTTRTISTTSTSTTIPIVCNDITEVKYPNQRPAGQRDCPVPSIARPHTEIDGNYVLNPNDINGIVKNLTDIKDPINSTASLIVLRSFDGNGSNTNFGASFRHGVGGEIIANLDGSQISRMDMSIAGIATNIDSNNIKSLNILIIDDPFTYENFSTSSTKRLASSVVVMTAVQKSAFRSLVPMNIDLYFDDHSHEGSKIIETYKCSYYNTTALAWNEIGCSERNFNSNSKGYKCSFSHTATFDFLTFNCENTTHTIHNCNCGLKSDIQNETYHVIRSNSTNATIVANALSGYISSITNSNVSSNTSNTLSLNEIDEVIDKLINSTVEIDTTASYITVQPPKQQNISDDV</sequence>
<evidence type="ECO:0000256" key="1">
    <source>
        <dbReference type="SAM" id="MobiDB-lite"/>
    </source>
</evidence>
<name>A0A820BHG4_9BILA</name>
<gene>
    <name evidence="2" type="ORF">OXD698_LOCUS41199</name>
</gene>
<reference evidence="2" key="1">
    <citation type="submission" date="2021-02" db="EMBL/GenBank/DDBJ databases">
        <authorList>
            <person name="Nowell W R."/>
        </authorList>
    </citation>
    <scope>NUCLEOTIDE SEQUENCE</scope>
</reference>
<comment type="caution">
    <text evidence="2">The sequence shown here is derived from an EMBL/GenBank/DDBJ whole genome shotgun (WGS) entry which is preliminary data.</text>
</comment>
<feature type="non-terminal residue" evidence="2">
    <location>
        <position position="1"/>
    </location>
</feature>
<accession>A0A820BHG4</accession>
<dbReference type="PANTHER" id="PTHR35193">
    <property type="entry name" value="MUCIN 13A, CELL SURFACE-ASSOCIATED-RELATED"/>
    <property type="match status" value="1"/>
</dbReference>
<feature type="region of interest" description="Disordered" evidence="1">
    <location>
        <begin position="125"/>
        <end position="146"/>
    </location>
</feature>
<evidence type="ECO:0000313" key="3">
    <source>
        <dbReference type="Proteomes" id="UP000663844"/>
    </source>
</evidence>